<evidence type="ECO:0000259" key="1">
    <source>
        <dbReference type="Pfam" id="PF08840"/>
    </source>
</evidence>
<feature type="domain" description="BAAT/Acyl-CoA thioester hydrolase C-terminal" evidence="1">
    <location>
        <begin position="166"/>
        <end position="254"/>
    </location>
</feature>
<name>A0A1U9ZWC4_9ACTN</name>
<dbReference type="KEGG" id="noa:BKM31_13020"/>
<dbReference type="SUPFAM" id="SSF53474">
    <property type="entry name" value="alpha/beta-Hydrolases"/>
    <property type="match status" value="1"/>
</dbReference>
<dbReference type="InterPro" id="IPR014940">
    <property type="entry name" value="BAAT_C"/>
</dbReference>
<sequence length="256" mass="26622">MAVAQGAEAGVLVLAGSSGRIDVPRCDVLAQHGVTALSIRWFGGAGQAPGICEVPLETFVAGLDLLAEVGVSRLAVLGTSKGAEAALTLACVEPRVDAVIALSPSSVVWANIGPGLDGAAEPHRSSWTWQGRPLPFAPYPDEWPTHGPPTSFRAFYERGLAAAPAAAAIPLERARAEVLLVAGGSDQMWPSLAFAEALARRREVRIVSHPAAGHRPRFPGELPAPPSPSYLYGGDPVADAALGTMAWPHILTMLNP</sequence>
<dbReference type="RefSeq" id="WP_080038419.1">
    <property type="nucleotide sequence ID" value="NZ_CP017717.1"/>
</dbReference>
<dbReference type="OrthoDB" id="4819815at2"/>
<dbReference type="Pfam" id="PF08840">
    <property type="entry name" value="BAAT_C"/>
    <property type="match status" value="1"/>
</dbReference>
<reference evidence="3" key="1">
    <citation type="journal article" date="2017" name="Med. Chem. Commun.">
        <title>Nonomuraea sp. ATCC 55076 harbours the largest actinomycete chromosome to date and the kistamicin biosynthetic gene cluster.</title>
        <authorList>
            <person name="Nazari B."/>
            <person name="Forneris C.C."/>
            <person name="Gibson M.I."/>
            <person name="Moon K."/>
            <person name="Schramma K.R."/>
            <person name="Seyedsayamdost M.R."/>
        </authorList>
    </citation>
    <scope>NUCLEOTIDE SEQUENCE [LARGE SCALE GENOMIC DNA]</scope>
    <source>
        <strain evidence="3">ATCC 55076</strain>
    </source>
</reference>
<dbReference type="GO" id="GO:0006637">
    <property type="term" value="P:acyl-CoA metabolic process"/>
    <property type="evidence" value="ECO:0007669"/>
    <property type="project" value="TreeGrafter"/>
</dbReference>
<dbReference type="GO" id="GO:0006631">
    <property type="term" value="P:fatty acid metabolic process"/>
    <property type="evidence" value="ECO:0007669"/>
    <property type="project" value="TreeGrafter"/>
</dbReference>
<accession>A0A1U9ZWC4</accession>
<dbReference type="AlphaFoldDB" id="A0A1U9ZWC4"/>
<evidence type="ECO:0000313" key="3">
    <source>
        <dbReference type="Proteomes" id="UP000190797"/>
    </source>
</evidence>
<protein>
    <submittedName>
        <fullName evidence="2">Acyl-CoA thioesterase</fullName>
    </submittedName>
</protein>
<dbReference type="InterPro" id="IPR029058">
    <property type="entry name" value="AB_hydrolase_fold"/>
</dbReference>
<dbReference type="PANTHER" id="PTHR10824">
    <property type="entry name" value="ACYL-COENZYME A THIOESTERASE-RELATED"/>
    <property type="match status" value="1"/>
</dbReference>
<dbReference type="GO" id="GO:0047617">
    <property type="term" value="F:fatty acyl-CoA hydrolase activity"/>
    <property type="evidence" value="ECO:0007669"/>
    <property type="project" value="TreeGrafter"/>
</dbReference>
<gene>
    <name evidence="2" type="ORF">BKM31_13020</name>
</gene>
<organism evidence="2 3">
    <name type="scientific">[Actinomadura] parvosata subsp. kistnae</name>
    <dbReference type="NCBI Taxonomy" id="1909395"/>
    <lineage>
        <taxon>Bacteria</taxon>
        <taxon>Bacillati</taxon>
        <taxon>Actinomycetota</taxon>
        <taxon>Actinomycetes</taxon>
        <taxon>Streptosporangiales</taxon>
        <taxon>Streptosporangiaceae</taxon>
        <taxon>Nonomuraea</taxon>
    </lineage>
</organism>
<keyword evidence="3" id="KW-1185">Reference proteome</keyword>
<evidence type="ECO:0000313" key="2">
    <source>
        <dbReference type="EMBL" id="AQZ62261.1"/>
    </source>
</evidence>
<dbReference type="Gene3D" id="3.40.50.1820">
    <property type="entry name" value="alpha/beta hydrolase"/>
    <property type="match status" value="1"/>
</dbReference>
<dbReference type="Proteomes" id="UP000190797">
    <property type="component" value="Chromosome"/>
</dbReference>
<dbReference type="EMBL" id="CP017717">
    <property type="protein sequence ID" value="AQZ62261.1"/>
    <property type="molecule type" value="Genomic_DNA"/>
</dbReference>
<dbReference type="STRING" id="1909395.BKM31_13020"/>
<dbReference type="PANTHER" id="PTHR10824:SF36">
    <property type="entry name" value="ACYL-COA THIOESTERASE 17-RELATED"/>
    <property type="match status" value="1"/>
</dbReference>
<proteinExistence type="predicted"/>